<dbReference type="OrthoDB" id="440553at2759"/>
<proteinExistence type="predicted"/>
<feature type="transmembrane region" description="Helical" evidence="7">
    <location>
        <begin position="60"/>
        <end position="84"/>
    </location>
</feature>
<feature type="region of interest" description="Disordered" evidence="6">
    <location>
        <begin position="1"/>
        <end position="46"/>
    </location>
</feature>
<feature type="transmembrane region" description="Helical" evidence="7">
    <location>
        <begin position="216"/>
        <end position="236"/>
    </location>
</feature>
<evidence type="ECO:0000256" key="1">
    <source>
        <dbReference type="ARBA" id="ARBA00004141"/>
    </source>
</evidence>
<evidence type="ECO:0000313" key="9">
    <source>
        <dbReference type="EMBL" id="KAH7024875.1"/>
    </source>
</evidence>
<feature type="transmembrane region" description="Helical" evidence="7">
    <location>
        <begin position="408"/>
        <end position="426"/>
    </location>
</feature>
<dbReference type="Gene3D" id="1.20.1720.10">
    <property type="entry name" value="Multidrug resistance protein D"/>
    <property type="match status" value="1"/>
</dbReference>
<feature type="transmembrane region" description="Helical" evidence="7">
    <location>
        <begin position="151"/>
        <end position="174"/>
    </location>
</feature>
<feature type="transmembrane region" description="Helical" evidence="7">
    <location>
        <begin position="432"/>
        <end position="457"/>
    </location>
</feature>
<evidence type="ECO:0000256" key="2">
    <source>
        <dbReference type="ARBA" id="ARBA00022448"/>
    </source>
</evidence>
<dbReference type="GO" id="GO:0005886">
    <property type="term" value="C:plasma membrane"/>
    <property type="evidence" value="ECO:0007669"/>
    <property type="project" value="TreeGrafter"/>
</dbReference>
<dbReference type="PANTHER" id="PTHR23502">
    <property type="entry name" value="MAJOR FACILITATOR SUPERFAMILY"/>
    <property type="match status" value="1"/>
</dbReference>
<dbReference type="InterPro" id="IPR011701">
    <property type="entry name" value="MFS"/>
</dbReference>
<reference evidence="9" key="1">
    <citation type="journal article" date="2021" name="Nat. Commun.">
        <title>Genetic determinants of endophytism in the Arabidopsis root mycobiome.</title>
        <authorList>
            <person name="Mesny F."/>
            <person name="Miyauchi S."/>
            <person name="Thiergart T."/>
            <person name="Pickel B."/>
            <person name="Atanasova L."/>
            <person name="Karlsson M."/>
            <person name="Huettel B."/>
            <person name="Barry K.W."/>
            <person name="Haridas S."/>
            <person name="Chen C."/>
            <person name="Bauer D."/>
            <person name="Andreopoulos W."/>
            <person name="Pangilinan J."/>
            <person name="LaButti K."/>
            <person name="Riley R."/>
            <person name="Lipzen A."/>
            <person name="Clum A."/>
            <person name="Drula E."/>
            <person name="Henrissat B."/>
            <person name="Kohler A."/>
            <person name="Grigoriev I.V."/>
            <person name="Martin F.M."/>
            <person name="Hacquard S."/>
        </authorList>
    </citation>
    <scope>NUCLEOTIDE SEQUENCE</scope>
    <source>
        <strain evidence="9">MPI-CAGE-CH-0230</strain>
    </source>
</reference>
<keyword evidence="2" id="KW-0813">Transport</keyword>
<keyword evidence="3 7" id="KW-0812">Transmembrane</keyword>
<evidence type="ECO:0000256" key="6">
    <source>
        <dbReference type="SAM" id="MobiDB-lite"/>
    </source>
</evidence>
<dbReference type="SUPFAM" id="SSF103473">
    <property type="entry name" value="MFS general substrate transporter"/>
    <property type="match status" value="1"/>
</dbReference>
<dbReference type="GeneID" id="70181408"/>
<feature type="domain" description="Major facilitator superfamily (MFS) profile" evidence="8">
    <location>
        <begin position="62"/>
        <end position="522"/>
    </location>
</feature>
<evidence type="ECO:0000256" key="5">
    <source>
        <dbReference type="ARBA" id="ARBA00023136"/>
    </source>
</evidence>
<feature type="transmembrane region" description="Helical" evidence="7">
    <location>
        <begin position="96"/>
        <end position="116"/>
    </location>
</feature>
<feature type="transmembrane region" description="Helical" evidence="7">
    <location>
        <begin position="477"/>
        <end position="495"/>
    </location>
</feature>
<dbReference type="Pfam" id="PF07690">
    <property type="entry name" value="MFS_1"/>
    <property type="match status" value="1"/>
</dbReference>
<dbReference type="Gene3D" id="1.20.1250.20">
    <property type="entry name" value="MFS general substrate transporter like domains"/>
    <property type="match status" value="1"/>
</dbReference>
<dbReference type="PANTHER" id="PTHR23502:SF51">
    <property type="entry name" value="QUINIDINE RESISTANCE PROTEIN 1-RELATED"/>
    <property type="match status" value="1"/>
</dbReference>
<dbReference type="Proteomes" id="UP000756346">
    <property type="component" value="Unassembled WGS sequence"/>
</dbReference>
<sequence>MPALNDKSPGTSSESEAAPTGIISSDEQDEEKGEQSTEKNGAVESDPARPFSVFSDVQKWFIVLIVASTTMIAPLSSSIFYPVIPLLADELGVSITNINLTITIYLIIQGIAPSFVGNLSDVKGRRPALLISLVIFVAGCVGAALKADYGVLFAMRCLQSVGCSGTIALSLATVSDIVTSAERGKYTSYVQLGWMLGPSLGPVVGGLLSRYLNWQAIFWFLAIYAGVVWLVALLFLPETSRQIVGNGSIPPRAWNKTGLALVRQLVGAAHIRTTGQAATDEKEQQQQPLQPASGGARAALNPLLSLRLFADKETSLLLVYSGLIYASTYMVLSTLSDQLEQVYGLDTLHVSLCFLAPGFGTVISVLLTGRVLDWNFRRHARRAGLAISRQKQQDLAGFPVERARLQSAVAALCLAGVSLVAYGWSLQKHAPLAVPLVFLALQAFGGASAFSGFNNLIMDLNRDRPGVASAAMNMTRCWLGAAGTAFSSPLVSAAGGGGVGWLGVVIPGIWLLFSPFVFAVLRYGPGWREERRLK</sequence>
<comment type="caution">
    <text evidence="9">The sequence shown here is derived from an EMBL/GenBank/DDBJ whole genome shotgun (WGS) entry which is preliminary data.</text>
</comment>
<comment type="subcellular location">
    <subcellularLocation>
        <location evidence="1">Membrane</location>
        <topology evidence="1">Multi-pass membrane protein</topology>
    </subcellularLocation>
</comment>
<feature type="transmembrane region" description="Helical" evidence="7">
    <location>
        <begin position="501"/>
        <end position="524"/>
    </location>
</feature>
<dbReference type="InterPro" id="IPR020846">
    <property type="entry name" value="MFS_dom"/>
</dbReference>
<dbReference type="RefSeq" id="XP_046008423.1">
    <property type="nucleotide sequence ID" value="XM_046151862.1"/>
</dbReference>
<feature type="transmembrane region" description="Helical" evidence="7">
    <location>
        <begin position="128"/>
        <end position="145"/>
    </location>
</feature>
<organism evidence="9 10">
    <name type="scientific">Microdochium trichocladiopsis</name>
    <dbReference type="NCBI Taxonomy" id="1682393"/>
    <lineage>
        <taxon>Eukaryota</taxon>
        <taxon>Fungi</taxon>
        <taxon>Dikarya</taxon>
        <taxon>Ascomycota</taxon>
        <taxon>Pezizomycotina</taxon>
        <taxon>Sordariomycetes</taxon>
        <taxon>Xylariomycetidae</taxon>
        <taxon>Xylariales</taxon>
        <taxon>Microdochiaceae</taxon>
        <taxon>Microdochium</taxon>
    </lineage>
</organism>
<keyword evidence="5 7" id="KW-0472">Membrane</keyword>
<dbReference type="GO" id="GO:0022857">
    <property type="term" value="F:transmembrane transporter activity"/>
    <property type="evidence" value="ECO:0007669"/>
    <property type="project" value="InterPro"/>
</dbReference>
<dbReference type="PROSITE" id="PS50850">
    <property type="entry name" value="MFS"/>
    <property type="match status" value="1"/>
</dbReference>
<keyword evidence="4 7" id="KW-1133">Transmembrane helix</keyword>
<dbReference type="EMBL" id="JAGTJQ010000009">
    <property type="protein sequence ID" value="KAH7024875.1"/>
    <property type="molecule type" value="Genomic_DNA"/>
</dbReference>
<name>A0A9P8XYG6_9PEZI</name>
<feature type="transmembrane region" description="Helical" evidence="7">
    <location>
        <begin position="316"/>
        <end position="336"/>
    </location>
</feature>
<dbReference type="InterPro" id="IPR036259">
    <property type="entry name" value="MFS_trans_sf"/>
</dbReference>
<keyword evidence="10" id="KW-1185">Reference proteome</keyword>
<dbReference type="FunFam" id="1.20.1720.10:FF:000009">
    <property type="entry name" value="MFS multidrug transporter"/>
    <property type="match status" value="1"/>
</dbReference>
<evidence type="ECO:0000313" key="10">
    <source>
        <dbReference type="Proteomes" id="UP000756346"/>
    </source>
</evidence>
<evidence type="ECO:0000256" key="4">
    <source>
        <dbReference type="ARBA" id="ARBA00022989"/>
    </source>
</evidence>
<evidence type="ECO:0000259" key="8">
    <source>
        <dbReference type="PROSITE" id="PS50850"/>
    </source>
</evidence>
<evidence type="ECO:0000256" key="7">
    <source>
        <dbReference type="SAM" id="Phobius"/>
    </source>
</evidence>
<evidence type="ECO:0000256" key="3">
    <source>
        <dbReference type="ARBA" id="ARBA00022692"/>
    </source>
</evidence>
<accession>A0A9P8XYG6</accession>
<feature type="transmembrane region" description="Helical" evidence="7">
    <location>
        <begin position="348"/>
        <end position="372"/>
    </location>
</feature>
<protein>
    <submittedName>
        <fullName evidence="9">Major facilitator superfamily domain-containing protein</fullName>
    </submittedName>
</protein>
<dbReference type="AlphaFoldDB" id="A0A9P8XYG6"/>
<gene>
    <name evidence="9" type="ORF">B0I36DRAFT_295585</name>
</gene>